<evidence type="ECO:0000256" key="2">
    <source>
        <dbReference type="ARBA" id="ARBA00011233"/>
    </source>
</evidence>
<proteinExistence type="predicted"/>
<dbReference type="InterPro" id="IPR050298">
    <property type="entry name" value="Gram-neg_bact_OMP"/>
</dbReference>
<reference evidence="13 14" key="1">
    <citation type="submission" date="2024-04" db="EMBL/GenBank/DDBJ databases">
        <title>Novel species of the genus Ideonella isolated from streams.</title>
        <authorList>
            <person name="Lu H."/>
        </authorList>
    </citation>
    <scope>NUCLEOTIDE SEQUENCE [LARGE SCALE GENOMIC DNA]</scope>
    <source>
        <strain evidence="13 14">DXS22W</strain>
    </source>
</reference>
<evidence type="ECO:0000256" key="11">
    <source>
        <dbReference type="SAM" id="SignalP"/>
    </source>
</evidence>
<feature type="signal peptide" evidence="11">
    <location>
        <begin position="1"/>
        <end position="23"/>
    </location>
</feature>
<evidence type="ECO:0000256" key="9">
    <source>
        <dbReference type="ARBA" id="ARBA00023136"/>
    </source>
</evidence>
<dbReference type="PANTHER" id="PTHR34501:SF9">
    <property type="entry name" value="MAJOR OUTER MEMBRANE PROTEIN P.IA"/>
    <property type="match status" value="1"/>
</dbReference>
<comment type="subunit">
    <text evidence="2">Homotrimer.</text>
</comment>
<dbReference type="SUPFAM" id="SSF56935">
    <property type="entry name" value="Porins"/>
    <property type="match status" value="1"/>
</dbReference>
<evidence type="ECO:0000313" key="14">
    <source>
        <dbReference type="Proteomes" id="UP001365405"/>
    </source>
</evidence>
<dbReference type="Pfam" id="PF13609">
    <property type="entry name" value="Porin_4"/>
    <property type="match status" value="1"/>
</dbReference>
<keyword evidence="4" id="KW-1134">Transmembrane beta strand</keyword>
<dbReference type="InterPro" id="IPR023614">
    <property type="entry name" value="Porin_dom_sf"/>
</dbReference>
<organism evidence="13 14">
    <name type="scientific">Pseudaquabacterium inlustre</name>
    <dbReference type="NCBI Taxonomy" id="2984192"/>
    <lineage>
        <taxon>Bacteria</taxon>
        <taxon>Pseudomonadati</taxon>
        <taxon>Pseudomonadota</taxon>
        <taxon>Betaproteobacteria</taxon>
        <taxon>Burkholderiales</taxon>
        <taxon>Sphaerotilaceae</taxon>
        <taxon>Pseudaquabacterium</taxon>
    </lineage>
</organism>
<dbReference type="InterPro" id="IPR033900">
    <property type="entry name" value="Gram_neg_porin_domain"/>
</dbReference>
<evidence type="ECO:0000259" key="12">
    <source>
        <dbReference type="Pfam" id="PF13609"/>
    </source>
</evidence>
<keyword evidence="5" id="KW-0812">Transmembrane</keyword>
<dbReference type="Proteomes" id="UP001365405">
    <property type="component" value="Unassembled WGS sequence"/>
</dbReference>
<dbReference type="PANTHER" id="PTHR34501">
    <property type="entry name" value="PROTEIN YDDL-RELATED"/>
    <property type="match status" value="1"/>
</dbReference>
<evidence type="ECO:0000313" key="13">
    <source>
        <dbReference type="EMBL" id="MEK8049380.1"/>
    </source>
</evidence>
<keyword evidence="14" id="KW-1185">Reference proteome</keyword>
<keyword evidence="10" id="KW-0998">Cell outer membrane</keyword>
<keyword evidence="7" id="KW-0406">Ion transport</keyword>
<gene>
    <name evidence="13" type="ORF">AACH10_03920</name>
</gene>
<feature type="chain" id="PRO_5045373743" evidence="11">
    <location>
        <begin position="24"/>
        <end position="359"/>
    </location>
</feature>
<evidence type="ECO:0000256" key="8">
    <source>
        <dbReference type="ARBA" id="ARBA00023114"/>
    </source>
</evidence>
<accession>A0ABU9CGD4</accession>
<protein>
    <submittedName>
        <fullName evidence="13">Porin</fullName>
    </submittedName>
</protein>
<keyword evidence="8" id="KW-0626">Porin</keyword>
<evidence type="ECO:0000256" key="1">
    <source>
        <dbReference type="ARBA" id="ARBA00004571"/>
    </source>
</evidence>
<evidence type="ECO:0000256" key="5">
    <source>
        <dbReference type="ARBA" id="ARBA00022692"/>
    </source>
</evidence>
<dbReference type="Gene3D" id="2.40.160.10">
    <property type="entry name" value="Porin"/>
    <property type="match status" value="1"/>
</dbReference>
<comment type="caution">
    <text evidence="13">The sequence shown here is derived from an EMBL/GenBank/DDBJ whole genome shotgun (WGS) entry which is preliminary data.</text>
</comment>
<dbReference type="RefSeq" id="WP_341409048.1">
    <property type="nucleotide sequence ID" value="NZ_JBBUTH010000001.1"/>
</dbReference>
<keyword evidence="3" id="KW-0813">Transport</keyword>
<comment type="subcellular location">
    <subcellularLocation>
        <location evidence="1">Cell outer membrane</location>
        <topology evidence="1">Multi-pass membrane protein</topology>
    </subcellularLocation>
</comment>
<evidence type="ECO:0000256" key="4">
    <source>
        <dbReference type="ARBA" id="ARBA00022452"/>
    </source>
</evidence>
<evidence type="ECO:0000256" key="3">
    <source>
        <dbReference type="ARBA" id="ARBA00022448"/>
    </source>
</evidence>
<dbReference type="EMBL" id="JBBUTH010000001">
    <property type="protein sequence ID" value="MEK8049380.1"/>
    <property type="molecule type" value="Genomic_DNA"/>
</dbReference>
<sequence length="359" mass="36812">MKKLVPHAIALAVLATAAASANAQSTLTVFGLMDLSVNSVKNGSTTTKSMDTAGLNTSRIGFRGTEDLGGGLLAGFWLEAGVSGDTGGAGGGTGYNSSNASTTGFFNRRSTLSLSGGFGEVRLGRDYTVNFNVSGKFDAFGANGFGNGANLYANKSPFDKSSTATTMGAASALRVNNAVSYFLPKDLGGFYGQVQVGAPEGVAGNGYKGGLFGYAAGPVDVAFSYSQIDVFTSDKLKTTNLGGSYNFGVAKVYALYNQSKYGALKYTTYELSTSVPLGQGEFRASYGKGNAEGGTAAFNNSDATLWGLEYLYNLSKRTAVYAQTGSLKNKGASAMSVGGLGDATGAKSTGYGVGVRHMF</sequence>
<keyword evidence="6 11" id="KW-0732">Signal</keyword>
<feature type="domain" description="Porin" evidence="12">
    <location>
        <begin position="10"/>
        <end position="331"/>
    </location>
</feature>
<keyword evidence="9" id="KW-0472">Membrane</keyword>
<dbReference type="CDD" id="cd00342">
    <property type="entry name" value="gram_neg_porins"/>
    <property type="match status" value="1"/>
</dbReference>
<evidence type="ECO:0000256" key="10">
    <source>
        <dbReference type="ARBA" id="ARBA00023237"/>
    </source>
</evidence>
<name>A0ABU9CGD4_9BURK</name>
<evidence type="ECO:0000256" key="7">
    <source>
        <dbReference type="ARBA" id="ARBA00023065"/>
    </source>
</evidence>
<evidence type="ECO:0000256" key="6">
    <source>
        <dbReference type="ARBA" id="ARBA00022729"/>
    </source>
</evidence>